<accession>A0A4S4MRC5</accession>
<name>A0A4S4MRC5_9APHY</name>
<dbReference type="Proteomes" id="UP000308730">
    <property type="component" value="Unassembled WGS sequence"/>
</dbReference>
<proteinExistence type="predicted"/>
<dbReference type="OrthoDB" id="3165860at2759"/>
<sequence length="265" mass="29810">MVAFHDILLCFRNSITADLHTHIALSQTCRRLSHLYIHDDEFWQFVCFGAGFGRPLRRGGVEFGNILTWRRLAHVLVNHASHCEIRSCREANAELAEHRSRTFQSPFHPGHGPADILLHPLYFYLHFSGPCAEPSPDTLSVLLTHLPTFPECRASQYGPLCSHPNASCAFATFPPMQSLDFQDAHGNTYLSVQNPDGCTILDVNRALAALIPNELAALEIVLAHYQDLIRTSGLSKHQWADMVSKERGFLDDHEYPFLQELVAQA</sequence>
<dbReference type="EMBL" id="SGPM01000161">
    <property type="protein sequence ID" value="THH28716.1"/>
    <property type="molecule type" value="Genomic_DNA"/>
</dbReference>
<evidence type="ECO:0000313" key="1">
    <source>
        <dbReference type="EMBL" id="THH28716.1"/>
    </source>
</evidence>
<reference evidence="1 2" key="1">
    <citation type="submission" date="2019-02" db="EMBL/GenBank/DDBJ databases">
        <title>Genome sequencing of the rare red list fungi Antrodiella citrinella (Flaviporus citrinellus).</title>
        <authorList>
            <person name="Buettner E."/>
            <person name="Kellner H."/>
        </authorList>
    </citation>
    <scope>NUCLEOTIDE SEQUENCE [LARGE SCALE GENOMIC DNA]</scope>
    <source>
        <strain evidence="1 2">DSM 108506</strain>
    </source>
</reference>
<evidence type="ECO:0000313" key="2">
    <source>
        <dbReference type="Proteomes" id="UP000308730"/>
    </source>
</evidence>
<comment type="caution">
    <text evidence="1">The sequence shown here is derived from an EMBL/GenBank/DDBJ whole genome shotgun (WGS) entry which is preliminary data.</text>
</comment>
<organism evidence="1 2">
    <name type="scientific">Antrodiella citrinella</name>
    <dbReference type="NCBI Taxonomy" id="2447956"/>
    <lineage>
        <taxon>Eukaryota</taxon>
        <taxon>Fungi</taxon>
        <taxon>Dikarya</taxon>
        <taxon>Basidiomycota</taxon>
        <taxon>Agaricomycotina</taxon>
        <taxon>Agaricomycetes</taxon>
        <taxon>Polyporales</taxon>
        <taxon>Steccherinaceae</taxon>
        <taxon>Antrodiella</taxon>
    </lineage>
</organism>
<keyword evidence="2" id="KW-1185">Reference proteome</keyword>
<dbReference type="AlphaFoldDB" id="A0A4S4MRC5"/>
<gene>
    <name evidence="1" type="ORF">EUX98_g5471</name>
</gene>
<protein>
    <submittedName>
        <fullName evidence="1">Uncharacterized protein</fullName>
    </submittedName>
</protein>